<evidence type="ECO:0000313" key="6">
    <source>
        <dbReference type="EMBL" id="GFQ88505.1"/>
    </source>
</evidence>
<dbReference type="InterPro" id="IPR002068">
    <property type="entry name" value="A-crystallin/Hsp20_dom"/>
</dbReference>
<dbReference type="GO" id="GO:0042026">
    <property type="term" value="P:protein refolding"/>
    <property type="evidence" value="ECO:0007669"/>
    <property type="project" value="TreeGrafter"/>
</dbReference>
<feature type="domain" description="SHSP" evidence="5">
    <location>
        <begin position="51"/>
        <end position="159"/>
    </location>
</feature>
<evidence type="ECO:0000256" key="3">
    <source>
        <dbReference type="PROSITE-ProRule" id="PRU00285"/>
    </source>
</evidence>
<organism evidence="6 7">
    <name type="scientific">Trichonephila clavata</name>
    <name type="common">Joro spider</name>
    <name type="synonym">Nephila clavata</name>
    <dbReference type="NCBI Taxonomy" id="2740835"/>
    <lineage>
        <taxon>Eukaryota</taxon>
        <taxon>Metazoa</taxon>
        <taxon>Ecdysozoa</taxon>
        <taxon>Arthropoda</taxon>
        <taxon>Chelicerata</taxon>
        <taxon>Arachnida</taxon>
        <taxon>Araneae</taxon>
        <taxon>Araneomorphae</taxon>
        <taxon>Entelegynae</taxon>
        <taxon>Araneoidea</taxon>
        <taxon>Nephilidae</taxon>
        <taxon>Trichonephila</taxon>
    </lineage>
</organism>
<comment type="similarity">
    <text evidence="1 3 4">Belongs to the small heat shock protein (HSP20) family.</text>
</comment>
<dbReference type="Pfam" id="PF00011">
    <property type="entry name" value="HSP20"/>
    <property type="match status" value="1"/>
</dbReference>
<dbReference type="PANTHER" id="PTHR45640">
    <property type="entry name" value="HEAT SHOCK PROTEIN HSP-12.2-RELATED"/>
    <property type="match status" value="1"/>
</dbReference>
<dbReference type="Proteomes" id="UP000887116">
    <property type="component" value="Unassembled WGS sequence"/>
</dbReference>
<keyword evidence="7" id="KW-1185">Reference proteome</keyword>
<accession>A0A8X6KVW2</accession>
<evidence type="ECO:0000256" key="4">
    <source>
        <dbReference type="RuleBase" id="RU003616"/>
    </source>
</evidence>
<feature type="binding site" evidence="2">
    <location>
        <position position="101"/>
    </location>
    <ligand>
        <name>Zn(2+)</name>
        <dbReference type="ChEBI" id="CHEBI:29105"/>
        <label>1</label>
    </ligand>
</feature>
<proteinExistence type="inferred from homology"/>
<reference evidence="6" key="1">
    <citation type="submission" date="2020-07" db="EMBL/GenBank/DDBJ databases">
        <title>Multicomponent nature underlies the extraordinary mechanical properties of spider dragline silk.</title>
        <authorList>
            <person name="Kono N."/>
            <person name="Nakamura H."/>
            <person name="Mori M."/>
            <person name="Yoshida Y."/>
            <person name="Ohtoshi R."/>
            <person name="Malay A.D."/>
            <person name="Moran D.A.P."/>
            <person name="Tomita M."/>
            <person name="Numata K."/>
            <person name="Arakawa K."/>
        </authorList>
    </citation>
    <scope>NUCLEOTIDE SEQUENCE</scope>
</reference>
<dbReference type="SUPFAM" id="SSF49764">
    <property type="entry name" value="HSP20-like chaperones"/>
    <property type="match status" value="1"/>
</dbReference>
<dbReference type="GO" id="GO:0005634">
    <property type="term" value="C:nucleus"/>
    <property type="evidence" value="ECO:0007669"/>
    <property type="project" value="TreeGrafter"/>
</dbReference>
<keyword evidence="2" id="KW-0479">Metal-binding</keyword>
<name>A0A8X6KVW2_TRICU</name>
<dbReference type="EMBL" id="BMAO01023399">
    <property type="protein sequence ID" value="GFQ88505.1"/>
    <property type="molecule type" value="Genomic_DNA"/>
</dbReference>
<comment type="caution">
    <text evidence="6">The sequence shown here is derived from an EMBL/GenBank/DDBJ whole genome shotgun (WGS) entry which is preliminary data.</text>
</comment>
<keyword evidence="2" id="KW-0862">Zinc</keyword>
<evidence type="ECO:0000256" key="1">
    <source>
        <dbReference type="PIRNR" id="PIRNR036514"/>
    </source>
</evidence>
<dbReference type="AlphaFoldDB" id="A0A8X6KVW2"/>
<dbReference type="GO" id="GO:0009408">
    <property type="term" value="P:response to heat"/>
    <property type="evidence" value="ECO:0007669"/>
    <property type="project" value="UniProtKB-ARBA"/>
</dbReference>
<dbReference type="PIRSF" id="PIRSF036514">
    <property type="entry name" value="Sm_HSP_B1"/>
    <property type="match status" value="1"/>
</dbReference>
<dbReference type="GO" id="GO:0051082">
    <property type="term" value="F:unfolded protein binding"/>
    <property type="evidence" value="ECO:0007669"/>
    <property type="project" value="TreeGrafter"/>
</dbReference>
<dbReference type="CDD" id="cd06526">
    <property type="entry name" value="metazoan_ACD"/>
    <property type="match status" value="1"/>
</dbReference>
<dbReference type="PRINTS" id="PR00299">
    <property type="entry name" value="ACRYSTALLIN"/>
</dbReference>
<dbReference type="InterPro" id="IPR055269">
    <property type="entry name" value="Alpha-crystallin/HSP_16"/>
</dbReference>
<dbReference type="GO" id="GO:0046872">
    <property type="term" value="F:metal ion binding"/>
    <property type="evidence" value="ECO:0007669"/>
    <property type="project" value="UniProtKB-KW"/>
</dbReference>
<evidence type="ECO:0000313" key="7">
    <source>
        <dbReference type="Proteomes" id="UP000887116"/>
    </source>
</evidence>
<evidence type="ECO:0000259" key="5">
    <source>
        <dbReference type="PROSITE" id="PS01031"/>
    </source>
</evidence>
<dbReference type="GO" id="GO:0043066">
    <property type="term" value="P:negative regulation of apoptotic process"/>
    <property type="evidence" value="ECO:0007669"/>
    <property type="project" value="TreeGrafter"/>
</dbReference>
<dbReference type="GO" id="GO:0005737">
    <property type="term" value="C:cytoplasm"/>
    <property type="evidence" value="ECO:0007669"/>
    <property type="project" value="TreeGrafter"/>
</dbReference>
<dbReference type="PANTHER" id="PTHR45640:SF26">
    <property type="entry name" value="RE23625P"/>
    <property type="match status" value="1"/>
</dbReference>
<dbReference type="InterPro" id="IPR001436">
    <property type="entry name" value="Alpha-crystallin/sHSP_animal"/>
</dbReference>
<dbReference type="PROSITE" id="PS01031">
    <property type="entry name" value="SHSP"/>
    <property type="match status" value="1"/>
</dbReference>
<dbReference type="InterPro" id="IPR008978">
    <property type="entry name" value="HSP20-like_chaperone"/>
</dbReference>
<evidence type="ECO:0000256" key="2">
    <source>
        <dbReference type="PIRSR" id="PIRSR036514-1"/>
    </source>
</evidence>
<feature type="binding site" evidence="2">
    <location>
        <position position="99"/>
    </location>
    <ligand>
        <name>Zn(2+)</name>
        <dbReference type="ChEBI" id="CHEBI:29105"/>
        <label>1</label>
    </ligand>
</feature>
<dbReference type="Gene3D" id="2.60.40.790">
    <property type="match status" value="1"/>
</dbReference>
<gene>
    <name evidence="6" type="primary">CRYAA</name>
    <name evidence="6" type="ORF">TNCT_85331</name>
</gene>
<sequence>MALRRFVPTLFGSDWWDIIDYPERLMDQLFATNVFEDDLLTDLGTNTRRRRQSSLADSGKSEIKNDKDRFQIALNVKHFKPEEIEVKVRDNYVEIHGKHEEKSDQNGFVAREFTRRYMLPSSCNSETVNCSLNPDGMLTVLAPKNAIEAPVKERKLPLKFEGRKSGGDSK</sequence>
<dbReference type="OrthoDB" id="6424174at2759"/>
<protein>
    <submittedName>
        <fullName evidence="6">Alpha-crystallin A chain</fullName>
    </submittedName>
</protein>